<keyword evidence="1" id="KW-0175">Coiled coil</keyword>
<proteinExistence type="predicted"/>
<protein>
    <submittedName>
        <fullName evidence="3">Uncharacterized protein</fullName>
    </submittedName>
</protein>
<gene>
    <name evidence="3" type="ORF">GCM10011496_13160</name>
</gene>
<keyword evidence="2" id="KW-1133">Transmembrane helix</keyword>
<dbReference type="Proteomes" id="UP000620596">
    <property type="component" value="Unassembled WGS sequence"/>
</dbReference>
<evidence type="ECO:0000313" key="4">
    <source>
        <dbReference type="Proteomes" id="UP000620596"/>
    </source>
</evidence>
<evidence type="ECO:0000256" key="1">
    <source>
        <dbReference type="SAM" id="Coils"/>
    </source>
</evidence>
<name>A0A916SCC0_9BURK</name>
<evidence type="ECO:0000256" key="2">
    <source>
        <dbReference type="SAM" id="Phobius"/>
    </source>
</evidence>
<keyword evidence="2" id="KW-0812">Transmembrane</keyword>
<dbReference type="Pfam" id="PF20567">
    <property type="entry name" value="DUF6776"/>
    <property type="match status" value="1"/>
</dbReference>
<reference evidence="3" key="1">
    <citation type="journal article" date="2014" name="Int. J. Syst. Evol. Microbiol.">
        <title>Complete genome sequence of Corynebacterium casei LMG S-19264T (=DSM 44701T), isolated from a smear-ripened cheese.</title>
        <authorList>
            <consortium name="US DOE Joint Genome Institute (JGI-PGF)"/>
            <person name="Walter F."/>
            <person name="Albersmeier A."/>
            <person name="Kalinowski J."/>
            <person name="Ruckert C."/>
        </authorList>
    </citation>
    <scope>NUCLEOTIDE SEQUENCE</scope>
    <source>
        <strain evidence="3">CGMCC 1.15322</strain>
    </source>
</reference>
<reference evidence="3" key="2">
    <citation type="submission" date="2020-09" db="EMBL/GenBank/DDBJ databases">
        <authorList>
            <person name="Sun Q."/>
            <person name="Zhou Y."/>
        </authorList>
    </citation>
    <scope>NUCLEOTIDE SEQUENCE</scope>
    <source>
        <strain evidence="3">CGMCC 1.15322</strain>
    </source>
</reference>
<accession>A0A916SCC0</accession>
<evidence type="ECO:0000313" key="3">
    <source>
        <dbReference type="EMBL" id="GGA93478.1"/>
    </source>
</evidence>
<organism evidence="3 4">
    <name type="scientific">Polaromonas eurypsychrophila</name>
    <dbReference type="NCBI Taxonomy" id="1614635"/>
    <lineage>
        <taxon>Bacteria</taxon>
        <taxon>Pseudomonadati</taxon>
        <taxon>Pseudomonadota</taxon>
        <taxon>Betaproteobacteria</taxon>
        <taxon>Burkholderiales</taxon>
        <taxon>Comamonadaceae</taxon>
        <taxon>Polaromonas</taxon>
    </lineage>
</organism>
<keyword evidence="4" id="KW-1185">Reference proteome</keyword>
<keyword evidence="2" id="KW-0472">Membrane</keyword>
<comment type="caution">
    <text evidence="3">The sequence shown here is derived from an EMBL/GenBank/DDBJ whole genome shotgun (WGS) entry which is preliminary data.</text>
</comment>
<feature type="coiled-coil region" evidence="1">
    <location>
        <begin position="108"/>
        <end position="177"/>
    </location>
</feature>
<sequence length="286" mass="31357">MRLTAFFMAFRWSGADANPYPRFTGLGPACRGCGVNCVHNAPPDIKTQGLPLKFRLFRRRLTISSPRMAIRTSMPWPLRWAMGAMMLGFSAAIALWTFELGVSIAGLDKAAKLELGKLREEVAELRSERNKSQSIANISGSLLTAEKAAQEKMVGQIKQLESENRLLRDDLGFFEKLLPAAGADSAAIRGLQAEKLSDMQLKWQVLVIQPVRDAPVFNGKLELTFSGTLAGNPWTTGLSGGAQTLQFKQYRRVEGVLDLPPQAVVQTISAKLIEGTVTRSVQAIKL</sequence>
<dbReference type="EMBL" id="BMIG01000003">
    <property type="protein sequence ID" value="GGA93478.1"/>
    <property type="molecule type" value="Genomic_DNA"/>
</dbReference>
<feature type="transmembrane region" description="Helical" evidence="2">
    <location>
        <begin position="80"/>
        <end position="107"/>
    </location>
</feature>
<dbReference type="InterPro" id="IPR046703">
    <property type="entry name" value="DUF6776"/>
</dbReference>
<dbReference type="AlphaFoldDB" id="A0A916SCC0"/>